<dbReference type="InterPro" id="IPR036188">
    <property type="entry name" value="FAD/NAD-bd_sf"/>
</dbReference>
<dbReference type="EMBL" id="JBHSDV010000004">
    <property type="protein sequence ID" value="MFC4388697.1"/>
    <property type="molecule type" value="Genomic_DNA"/>
</dbReference>
<proteinExistence type="inferred from homology"/>
<evidence type="ECO:0000256" key="3">
    <source>
        <dbReference type="ARBA" id="ARBA00022630"/>
    </source>
</evidence>
<dbReference type="SUPFAM" id="SSF51905">
    <property type="entry name" value="FAD/NAD(P)-binding domain"/>
    <property type="match status" value="1"/>
</dbReference>
<dbReference type="SUPFAM" id="SSF54373">
    <property type="entry name" value="FAD-linked reductases, C-terminal domain"/>
    <property type="match status" value="1"/>
</dbReference>
<dbReference type="Gene3D" id="3.50.50.60">
    <property type="entry name" value="FAD/NAD(P)-binding domain"/>
    <property type="match status" value="1"/>
</dbReference>
<accession>A0ABV8VVZ6</accession>
<organism evidence="6 7">
    <name type="scientific">Gracilibacillus marinus</name>
    <dbReference type="NCBI Taxonomy" id="630535"/>
    <lineage>
        <taxon>Bacteria</taxon>
        <taxon>Bacillati</taxon>
        <taxon>Bacillota</taxon>
        <taxon>Bacilli</taxon>
        <taxon>Bacillales</taxon>
        <taxon>Bacillaceae</taxon>
        <taxon>Gracilibacillus</taxon>
    </lineage>
</organism>
<comment type="similarity">
    <text evidence="2">Belongs to the DadA oxidoreductase family.</text>
</comment>
<keyword evidence="3" id="KW-0285">Flavoprotein</keyword>
<keyword evidence="7" id="KW-1185">Reference proteome</keyword>
<dbReference type="InterPro" id="IPR006076">
    <property type="entry name" value="FAD-dep_OxRdtase"/>
</dbReference>
<dbReference type="Proteomes" id="UP001595880">
    <property type="component" value="Unassembled WGS sequence"/>
</dbReference>
<gene>
    <name evidence="6" type="ORF">ACFOZ1_12930</name>
</gene>
<reference evidence="7" key="1">
    <citation type="journal article" date="2019" name="Int. J. Syst. Evol. Microbiol.">
        <title>The Global Catalogue of Microorganisms (GCM) 10K type strain sequencing project: providing services to taxonomists for standard genome sequencing and annotation.</title>
        <authorList>
            <consortium name="The Broad Institute Genomics Platform"/>
            <consortium name="The Broad Institute Genome Sequencing Center for Infectious Disease"/>
            <person name="Wu L."/>
            <person name="Ma J."/>
        </authorList>
    </citation>
    <scope>NUCLEOTIDE SEQUENCE [LARGE SCALE GENOMIC DNA]</scope>
    <source>
        <strain evidence="7">KACC 14058</strain>
    </source>
</reference>
<protein>
    <submittedName>
        <fullName evidence="6">NAD(P)/FAD-dependent oxidoreductase</fullName>
        <ecNumber evidence="6">1.-.-.-</ecNumber>
    </submittedName>
</protein>
<evidence type="ECO:0000256" key="4">
    <source>
        <dbReference type="ARBA" id="ARBA00023002"/>
    </source>
</evidence>
<evidence type="ECO:0000259" key="5">
    <source>
        <dbReference type="Pfam" id="PF01266"/>
    </source>
</evidence>
<dbReference type="Pfam" id="PF01266">
    <property type="entry name" value="DAO"/>
    <property type="match status" value="1"/>
</dbReference>
<evidence type="ECO:0000256" key="1">
    <source>
        <dbReference type="ARBA" id="ARBA00001974"/>
    </source>
</evidence>
<evidence type="ECO:0000256" key="2">
    <source>
        <dbReference type="ARBA" id="ARBA00009410"/>
    </source>
</evidence>
<feature type="domain" description="FAD dependent oxidoreductase" evidence="5">
    <location>
        <begin position="6"/>
        <end position="329"/>
    </location>
</feature>
<name>A0ABV8VVZ6_9BACI</name>
<evidence type="ECO:0000313" key="7">
    <source>
        <dbReference type="Proteomes" id="UP001595880"/>
    </source>
</evidence>
<dbReference type="EC" id="1.-.-.-" evidence="6"/>
<dbReference type="GO" id="GO:0016491">
    <property type="term" value="F:oxidoreductase activity"/>
    <property type="evidence" value="ECO:0007669"/>
    <property type="project" value="UniProtKB-KW"/>
</dbReference>
<comment type="caution">
    <text evidence="6">The sequence shown here is derived from an EMBL/GenBank/DDBJ whole genome shotgun (WGS) entry which is preliminary data.</text>
</comment>
<dbReference type="PANTHER" id="PTHR13847:SF286">
    <property type="entry name" value="D-AMINO ACID DEHYDROGENASE"/>
    <property type="match status" value="1"/>
</dbReference>
<dbReference type="RefSeq" id="WP_390199920.1">
    <property type="nucleotide sequence ID" value="NZ_JBHSDV010000004.1"/>
</dbReference>
<comment type="cofactor">
    <cofactor evidence="1">
        <name>FAD</name>
        <dbReference type="ChEBI" id="CHEBI:57692"/>
    </cofactor>
</comment>
<dbReference type="Gene3D" id="3.30.9.10">
    <property type="entry name" value="D-Amino Acid Oxidase, subunit A, domain 2"/>
    <property type="match status" value="1"/>
</dbReference>
<sequence>MGTYSIIGGGIAGASIAYHLSKMKHNVTLYDRNDTGKATEASAGIICPWVSQKRNKLWYRLVEEGARYYPDFIKELEQQTGISTGYKRNGAICLFKNEHVQELAFQRISSKKETAPEMGIVKKMSPSEVRNAHPNLTTDLPAIFVEGGGQINGQNLLNALKEGILLHGGKWINEDVSIKACQGTVIYAAGAWGNEIAPQIPVRHQRAELLHFSLKNESNHTNTPVVMGLGPMYIVETSTHQYAIGTTHEDTESFSTTPSKENEAYLLEQAEQYFPNSTIQMEYLSVGLRPFTRESLPFIGYIDSNVFSVNGLGSSGLTTGPIIGKDVAAFLTGKHPTIPIDKFNF</sequence>
<dbReference type="PANTHER" id="PTHR13847">
    <property type="entry name" value="SARCOSINE DEHYDROGENASE-RELATED"/>
    <property type="match status" value="1"/>
</dbReference>
<evidence type="ECO:0000313" key="6">
    <source>
        <dbReference type="EMBL" id="MFC4388697.1"/>
    </source>
</evidence>
<keyword evidence="4 6" id="KW-0560">Oxidoreductase</keyword>